<dbReference type="HOGENOM" id="CLU_019598_0_0_9"/>
<sequence length="787" mass="90452">MSNFDFSNLSSNSNNNNNDGDKDLLTKAREIATVIVDNIIKYSKLAYNTASPILREKSGQLADVTKNISNKALSKYEQKQKEKKVYLKYKTINKIYDDYKDSILDLENKIKEANKKEKNQEKTNDKSSIALILLIAVISLVIIFKFILSNFFAIILILIAFAPLLSVFANRLIIKNNKDKMDKVAIFRPDLKKVFEKMALYINDDDDLYDFIKYYQAELINLETFLNIKLDANQIELSVDKTDGELMLALGNVELNQNSKVIAETLDDVEMNKFNIITNGNYLIKDNNILILFDNWITDYLRIAKAIDIKERIESLGYLSFFETGEESEEVDLSRFSRKGKQIINKLKQDATKEKLGMYVHDAFSEGITENKYFIKIRMVLQNTNKAKAKSLLNEIGLITGITPSLVDAENDKTIYLKFKYKVDVKSREFKFKDILEQAKRGEINIGATDAGDYIVKYPRNDDALNALIGGLSGSGKSTFATRLITNALYLDDGNGFYDYQDIFIGSVKAKDDYFPLKWEEKGMFMTDNPIEIYKMLLKINDIAEKRAEIFRKNGCVNIKDYNKKFKNNKMGKILLVMDEYRNTLDSAERLGKVEVNGVEIKNLAKEIENLYSSMNTLHRSRGYSTFCITQKFAKTNGGLGMVADTLDSRFLGYAEADVWNTQDKTETISRYLKSKSEQRIGLFMINASSFSQNNKDVVEVDKISDFVETKTHYIATKEIADNFDRFFETNKKYGDLIRYNSNNSDDDLDNIITKDESEEVLDNKEKEEKIKESKTMEDFDFEDFNL</sequence>
<keyword evidence="1" id="KW-0175">Coiled coil</keyword>
<protein>
    <recommendedName>
        <fullName evidence="8">FtsK domain-containing protein</fullName>
    </recommendedName>
</protein>
<comment type="caution">
    <text evidence="4">The sequence shown here is derived from an EMBL/GenBank/DDBJ whole genome shotgun (WGS) entry which is preliminary data.</text>
</comment>
<feature type="transmembrane region" description="Helical" evidence="3">
    <location>
        <begin position="128"/>
        <end position="147"/>
    </location>
</feature>
<evidence type="ECO:0008006" key="8">
    <source>
        <dbReference type="Google" id="ProtNLM"/>
    </source>
</evidence>
<keyword evidence="3" id="KW-0812">Transmembrane</keyword>
<dbReference type="SUPFAM" id="SSF52540">
    <property type="entry name" value="P-loop containing nucleoside triphosphate hydrolases"/>
    <property type="match status" value="1"/>
</dbReference>
<organism evidence="4 6">
    <name type="scientific">Enterococcus gilvus ATCC BAA-350</name>
    <dbReference type="NCBI Taxonomy" id="1158614"/>
    <lineage>
        <taxon>Bacteria</taxon>
        <taxon>Bacillati</taxon>
        <taxon>Bacillota</taxon>
        <taxon>Bacilli</taxon>
        <taxon>Lactobacillales</taxon>
        <taxon>Enterococcaceae</taxon>
        <taxon>Enterococcus</taxon>
    </lineage>
</organism>
<evidence type="ECO:0000313" key="7">
    <source>
        <dbReference type="Proteomes" id="UP000014160"/>
    </source>
</evidence>
<reference evidence="5 7" key="2">
    <citation type="submission" date="2013-03" db="EMBL/GenBank/DDBJ databases">
        <title>The Genome Sequence of Enterococcus gilvus ATCC BAA-350 (PacBio/Illumina hybrid assembly).</title>
        <authorList>
            <consortium name="The Broad Institute Genomics Platform"/>
            <consortium name="The Broad Institute Genome Sequencing Center for Infectious Disease"/>
            <person name="Earl A."/>
            <person name="Russ C."/>
            <person name="Gilmore M."/>
            <person name="Surin D."/>
            <person name="Walker B."/>
            <person name="Young S."/>
            <person name="Zeng Q."/>
            <person name="Gargeya S."/>
            <person name="Fitzgerald M."/>
            <person name="Haas B."/>
            <person name="Abouelleil A."/>
            <person name="Allen A.W."/>
            <person name="Alvarado L."/>
            <person name="Arachchi H.M."/>
            <person name="Berlin A.M."/>
            <person name="Chapman S.B."/>
            <person name="Gainer-Dewar J."/>
            <person name="Goldberg J."/>
            <person name="Griggs A."/>
            <person name="Gujja S."/>
            <person name="Hansen M."/>
            <person name="Howarth C."/>
            <person name="Imamovic A."/>
            <person name="Ireland A."/>
            <person name="Larimer J."/>
            <person name="McCowan C."/>
            <person name="Murphy C."/>
            <person name="Pearson M."/>
            <person name="Poon T.W."/>
            <person name="Priest M."/>
            <person name="Roberts A."/>
            <person name="Saif S."/>
            <person name="Shea T."/>
            <person name="Sisk P."/>
            <person name="Sykes S."/>
            <person name="Wortman J."/>
            <person name="Nusbaum C."/>
            <person name="Birren B."/>
        </authorList>
    </citation>
    <scope>NUCLEOTIDE SEQUENCE [LARGE SCALE GENOMIC DNA]</scope>
    <source>
        <strain evidence="5 7">ATCC BAA-350</strain>
    </source>
</reference>
<dbReference type="EMBL" id="ASWH01000001">
    <property type="protein sequence ID" value="EOW81929.1"/>
    <property type="molecule type" value="Genomic_DNA"/>
</dbReference>
<evidence type="ECO:0000256" key="1">
    <source>
        <dbReference type="SAM" id="Coils"/>
    </source>
</evidence>
<keyword evidence="3" id="KW-1133">Transmembrane helix</keyword>
<keyword evidence="3" id="KW-0472">Membrane</keyword>
<feature type="coiled-coil region" evidence="1">
    <location>
        <begin position="96"/>
        <end position="126"/>
    </location>
</feature>
<dbReference type="PATRIC" id="fig|1158614.3.peg.2731"/>
<dbReference type="Gene3D" id="3.40.50.300">
    <property type="entry name" value="P-loop containing nucleotide triphosphate hydrolases"/>
    <property type="match status" value="1"/>
</dbReference>
<dbReference type="eggNOG" id="ENOG503116E">
    <property type="taxonomic scope" value="Bacteria"/>
</dbReference>
<accession>R2XLU9</accession>
<dbReference type="Proteomes" id="UP000013750">
    <property type="component" value="Unassembled WGS sequence"/>
</dbReference>
<evidence type="ECO:0000313" key="4">
    <source>
        <dbReference type="EMBL" id="EOI55528.1"/>
    </source>
</evidence>
<name>R2XLU9_9ENTE</name>
<dbReference type="EMBL" id="AJDQ01000008">
    <property type="protein sequence ID" value="EOI55528.1"/>
    <property type="molecule type" value="Genomic_DNA"/>
</dbReference>
<evidence type="ECO:0000256" key="2">
    <source>
        <dbReference type="SAM" id="MobiDB-lite"/>
    </source>
</evidence>
<reference evidence="4 6" key="1">
    <citation type="submission" date="2013-02" db="EMBL/GenBank/DDBJ databases">
        <title>The Genome Sequence of Enterococcus gilvus ATCC BAA-350.</title>
        <authorList>
            <consortium name="The Broad Institute Genome Sequencing Platform"/>
            <consortium name="The Broad Institute Genome Sequencing Center for Infectious Disease"/>
            <person name="Earl A.M."/>
            <person name="Gilmore M.S."/>
            <person name="Lebreton F."/>
            <person name="Walker B."/>
            <person name="Young S.K."/>
            <person name="Zeng Q."/>
            <person name="Gargeya S."/>
            <person name="Fitzgerald M."/>
            <person name="Haas B."/>
            <person name="Abouelleil A."/>
            <person name="Alvarado L."/>
            <person name="Arachchi H.M."/>
            <person name="Berlin A.M."/>
            <person name="Chapman S.B."/>
            <person name="Dewar J."/>
            <person name="Goldberg J."/>
            <person name="Griggs A."/>
            <person name="Gujja S."/>
            <person name="Hansen M."/>
            <person name="Howarth C."/>
            <person name="Imamovic A."/>
            <person name="Larimer J."/>
            <person name="McCowan C."/>
            <person name="Murphy C."/>
            <person name="Neiman D."/>
            <person name="Pearson M."/>
            <person name="Priest M."/>
            <person name="Roberts A."/>
            <person name="Saif S."/>
            <person name="Shea T."/>
            <person name="Sisk P."/>
            <person name="Sykes S."/>
            <person name="Wortman J."/>
            <person name="Nusbaum C."/>
            <person name="Birren B."/>
        </authorList>
    </citation>
    <scope>NUCLEOTIDE SEQUENCE [LARGE SCALE GENOMIC DNA]</scope>
    <source>
        <strain evidence="4 6">ATCC BAA-350</strain>
    </source>
</reference>
<dbReference type="RefSeq" id="WP_010781108.1">
    <property type="nucleotide sequence ID" value="NZ_ASWH01000001.1"/>
</dbReference>
<feature type="transmembrane region" description="Helical" evidence="3">
    <location>
        <begin position="153"/>
        <end position="173"/>
    </location>
</feature>
<dbReference type="InterPro" id="IPR027417">
    <property type="entry name" value="P-loop_NTPase"/>
</dbReference>
<evidence type="ECO:0000256" key="3">
    <source>
        <dbReference type="SAM" id="Phobius"/>
    </source>
</evidence>
<dbReference type="Proteomes" id="UP000014160">
    <property type="component" value="Unassembled WGS sequence"/>
</dbReference>
<dbReference type="AlphaFoldDB" id="R2XLU9"/>
<feature type="compositionally biased region" description="Low complexity" evidence="2">
    <location>
        <begin position="1"/>
        <end position="18"/>
    </location>
</feature>
<dbReference type="OrthoDB" id="9829338at2"/>
<evidence type="ECO:0000313" key="5">
    <source>
        <dbReference type="EMBL" id="EOW81929.1"/>
    </source>
</evidence>
<gene>
    <name evidence="5" type="ORF">I592_01230</name>
    <name evidence="4" type="ORF">UKC_02736</name>
</gene>
<proteinExistence type="predicted"/>
<keyword evidence="7" id="KW-1185">Reference proteome</keyword>
<feature type="region of interest" description="Disordered" evidence="2">
    <location>
        <begin position="1"/>
        <end position="21"/>
    </location>
</feature>
<evidence type="ECO:0000313" key="6">
    <source>
        <dbReference type="Proteomes" id="UP000013750"/>
    </source>
</evidence>